<evidence type="ECO:0000313" key="8">
    <source>
        <dbReference type="EMBL" id="CDW43384.1"/>
    </source>
</evidence>
<gene>
    <name evidence="8" type="primary">COL6A3</name>
</gene>
<evidence type="ECO:0000256" key="2">
    <source>
        <dbReference type="ARBA" id="ARBA00022900"/>
    </source>
</evidence>
<keyword evidence="3" id="KW-1015">Disulfide bond</keyword>
<comment type="similarity">
    <text evidence="4">Belongs to the venom Kunitz-type family. 01 (intermediate) subfamily.</text>
</comment>
<evidence type="ECO:0000256" key="1">
    <source>
        <dbReference type="ARBA" id="ARBA00022690"/>
    </source>
</evidence>
<keyword evidence="1" id="KW-0646">Protease inhibitor</keyword>
<comment type="function">
    <text evidence="5">Serine protease inhibitor that inhibits trypsin at a molar ratio of 1:1.</text>
</comment>
<organism evidence="8">
    <name type="scientific">Lepeophtheirus salmonis</name>
    <name type="common">Salmon louse</name>
    <name type="synonym">Caligus salmonis</name>
    <dbReference type="NCBI Taxonomy" id="72036"/>
    <lineage>
        <taxon>Eukaryota</taxon>
        <taxon>Metazoa</taxon>
        <taxon>Ecdysozoa</taxon>
        <taxon>Arthropoda</taxon>
        <taxon>Crustacea</taxon>
        <taxon>Multicrustacea</taxon>
        <taxon>Hexanauplia</taxon>
        <taxon>Copepoda</taxon>
        <taxon>Siphonostomatoida</taxon>
        <taxon>Caligidae</taxon>
        <taxon>Lepeophtheirus</taxon>
    </lineage>
</organism>
<dbReference type="PANTHER" id="PTHR47247">
    <property type="entry name" value="KUNITZ-TYPE PROTEASE INHIBITOR 2"/>
    <property type="match status" value="1"/>
</dbReference>
<dbReference type="SMART" id="SM00131">
    <property type="entry name" value="KU"/>
    <property type="match status" value="1"/>
</dbReference>
<dbReference type="EMBL" id="HACA01026023">
    <property type="protein sequence ID" value="CDW43384.1"/>
    <property type="molecule type" value="Transcribed_RNA"/>
</dbReference>
<dbReference type="GO" id="GO:0004867">
    <property type="term" value="F:serine-type endopeptidase inhibitor activity"/>
    <property type="evidence" value="ECO:0007669"/>
    <property type="project" value="UniProtKB-KW"/>
</dbReference>
<name>A0A0K2UYP7_LEPSM</name>
<dbReference type="InterPro" id="IPR036880">
    <property type="entry name" value="Kunitz_BPTI_sf"/>
</dbReference>
<feature type="chain" id="PRO_5013456404" evidence="6">
    <location>
        <begin position="21"/>
        <end position="102"/>
    </location>
</feature>
<accession>A0A0K2UYP7</accession>
<dbReference type="PROSITE" id="PS50279">
    <property type="entry name" value="BPTI_KUNITZ_2"/>
    <property type="match status" value="1"/>
</dbReference>
<dbReference type="Pfam" id="PF00014">
    <property type="entry name" value="Kunitz_BPTI"/>
    <property type="match status" value="1"/>
</dbReference>
<dbReference type="EMBL" id="HACA01026022">
    <property type="protein sequence ID" value="CDW43383.1"/>
    <property type="molecule type" value="Transcribed_RNA"/>
</dbReference>
<evidence type="ECO:0000259" key="7">
    <source>
        <dbReference type="PROSITE" id="PS50279"/>
    </source>
</evidence>
<dbReference type="AlphaFoldDB" id="A0A0K2UYP7"/>
<keyword evidence="6" id="KW-0732">Signal</keyword>
<dbReference type="PANTHER" id="PTHR47247:SF1">
    <property type="entry name" value="KUNITZ-TYPE PROTEASE INHIBITOR 2"/>
    <property type="match status" value="1"/>
</dbReference>
<reference evidence="8" key="1">
    <citation type="submission" date="2014-05" db="EMBL/GenBank/DDBJ databases">
        <authorList>
            <person name="Chronopoulou M."/>
        </authorList>
    </citation>
    <scope>NUCLEOTIDE SEQUENCE</scope>
    <source>
        <tissue evidence="8">Whole organism</tissue>
    </source>
</reference>
<proteinExistence type="inferred from homology"/>
<dbReference type="GO" id="GO:0005581">
    <property type="term" value="C:collagen trimer"/>
    <property type="evidence" value="ECO:0007669"/>
    <property type="project" value="UniProtKB-KW"/>
</dbReference>
<evidence type="ECO:0000256" key="4">
    <source>
        <dbReference type="ARBA" id="ARBA00049646"/>
    </source>
</evidence>
<feature type="signal peptide" evidence="6">
    <location>
        <begin position="1"/>
        <end position="20"/>
    </location>
</feature>
<dbReference type="InterPro" id="IPR002223">
    <property type="entry name" value="Kunitz_BPTI"/>
</dbReference>
<evidence type="ECO:0000256" key="6">
    <source>
        <dbReference type="SAM" id="SignalP"/>
    </source>
</evidence>
<sequence length="102" mass="11640">MNALFLITFATCCLCIYSMAITADLLRCEPPEGLENISEKDKCRLIPTWTWPGNPSGPCRAFFQKWYFDVEKKMCIRMNYGGCCGSDNLFDSEELCKEKCSP</sequence>
<keyword evidence="2" id="KW-0722">Serine protease inhibitor</keyword>
<protein>
    <submittedName>
        <fullName evidence="8">Collagen, type VI, alpha 3 [Zonotrichia albicollis]</fullName>
    </submittedName>
</protein>
<dbReference type="Gene3D" id="4.10.410.10">
    <property type="entry name" value="Pancreatic trypsin inhibitor Kunitz domain"/>
    <property type="match status" value="1"/>
</dbReference>
<keyword evidence="8" id="KW-0176">Collagen</keyword>
<evidence type="ECO:0000256" key="5">
    <source>
        <dbReference type="ARBA" id="ARBA00093388"/>
    </source>
</evidence>
<feature type="domain" description="BPTI/Kunitz inhibitor" evidence="7">
    <location>
        <begin position="56"/>
        <end position="100"/>
    </location>
</feature>
<dbReference type="SUPFAM" id="SSF57362">
    <property type="entry name" value="BPTI-like"/>
    <property type="match status" value="1"/>
</dbReference>
<evidence type="ECO:0000256" key="3">
    <source>
        <dbReference type="ARBA" id="ARBA00023157"/>
    </source>
</evidence>